<protein>
    <submittedName>
        <fullName evidence="1">Reverse transcriptase</fullName>
    </submittedName>
</protein>
<keyword evidence="1" id="KW-0695">RNA-directed DNA polymerase</keyword>
<keyword evidence="1" id="KW-0548">Nucleotidyltransferase</keyword>
<sequence length="89" mass="10261">MAPCEALYGQKCRTPLCLTKLVERKLLGPEVVQESEGKIKFIYDRLKATSDRQKSMLGMKGNLSLRFIGPYQIFKRVDQLHISLNYLQN</sequence>
<reference evidence="2" key="1">
    <citation type="journal article" date="2019" name="Plant Biotechnol. J.">
        <title>Genome sequencing of the Australian wild diploid species Gossypium australe highlights disease resistance and delayed gland morphogenesis.</title>
        <authorList>
            <person name="Cai Y."/>
            <person name="Cai X."/>
            <person name="Wang Q."/>
            <person name="Wang P."/>
            <person name="Zhang Y."/>
            <person name="Cai C."/>
            <person name="Xu Y."/>
            <person name="Wang K."/>
            <person name="Zhou Z."/>
            <person name="Wang C."/>
            <person name="Geng S."/>
            <person name="Li B."/>
            <person name="Dong Q."/>
            <person name="Hou Y."/>
            <person name="Wang H."/>
            <person name="Ai P."/>
            <person name="Liu Z."/>
            <person name="Yi F."/>
            <person name="Sun M."/>
            <person name="An G."/>
            <person name="Cheng J."/>
            <person name="Zhang Y."/>
            <person name="Shi Q."/>
            <person name="Xie Y."/>
            <person name="Shi X."/>
            <person name="Chang Y."/>
            <person name="Huang F."/>
            <person name="Chen Y."/>
            <person name="Hong S."/>
            <person name="Mi L."/>
            <person name="Sun Q."/>
            <person name="Zhang L."/>
            <person name="Zhou B."/>
            <person name="Peng R."/>
            <person name="Zhang X."/>
            <person name="Liu F."/>
        </authorList>
    </citation>
    <scope>NUCLEOTIDE SEQUENCE [LARGE SCALE GENOMIC DNA]</scope>
    <source>
        <strain evidence="2">cv. PA1801</strain>
    </source>
</reference>
<gene>
    <name evidence="1" type="ORF">EPI10_006952</name>
</gene>
<organism evidence="1 2">
    <name type="scientific">Gossypium australe</name>
    <dbReference type="NCBI Taxonomy" id="47621"/>
    <lineage>
        <taxon>Eukaryota</taxon>
        <taxon>Viridiplantae</taxon>
        <taxon>Streptophyta</taxon>
        <taxon>Embryophyta</taxon>
        <taxon>Tracheophyta</taxon>
        <taxon>Spermatophyta</taxon>
        <taxon>Magnoliopsida</taxon>
        <taxon>eudicotyledons</taxon>
        <taxon>Gunneridae</taxon>
        <taxon>Pentapetalae</taxon>
        <taxon>rosids</taxon>
        <taxon>malvids</taxon>
        <taxon>Malvales</taxon>
        <taxon>Malvaceae</taxon>
        <taxon>Malvoideae</taxon>
        <taxon>Gossypium</taxon>
    </lineage>
</organism>
<evidence type="ECO:0000313" key="2">
    <source>
        <dbReference type="Proteomes" id="UP000325315"/>
    </source>
</evidence>
<dbReference type="EMBL" id="SMMG02000002">
    <property type="protein sequence ID" value="KAA3484898.1"/>
    <property type="molecule type" value="Genomic_DNA"/>
</dbReference>
<dbReference type="PANTHER" id="PTHR45835:SF99">
    <property type="entry name" value="CHROMO DOMAIN-CONTAINING PROTEIN-RELATED"/>
    <property type="match status" value="1"/>
</dbReference>
<dbReference type="OrthoDB" id="1302096at2759"/>
<keyword evidence="1" id="KW-0808">Transferase</keyword>
<comment type="caution">
    <text evidence="1">The sequence shown here is derived from an EMBL/GenBank/DDBJ whole genome shotgun (WGS) entry which is preliminary data.</text>
</comment>
<dbReference type="GO" id="GO:0003964">
    <property type="term" value="F:RNA-directed DNA polymerase activity"/>
    <property type="evidence" value="ECO:0007669"/>
    <property type="project" value="UniProtKB-KW"/>
</dbReference>
<name>A0A5B6WU16_9ROSI</name>
<dbReference type="AlphaFoldDB" id="A0A5B6WU16"/>
<proteinExistence type="predicted"/>
<dbReference type="PANTHER" id="PTHR45835">
    <property type="entry name" value="YALI0A06105P"/>
    <property type="match status" value="1"/>
</dbReference>
<dbReference type="Proteomes" id="UP000325315">
    <property type="component" value="Unassembled WGS sequence"/>
</dbReference>
<evidence type="ECO:0000313" key="1">
    <source>
        <dbReference type="EMBL" id="KAA3484898.1"/>
    </source>
</evidence>
<keyword evidence="2" id="KW-1185">Reference proteome</keyword>
<accession>A0A5B6WU16</accession>